<sequence>MSTHLGFVSLSARHSWADKAHIPGLYLLKINSYKITAIVNSTLEAEKASKEKNSLQDAQVFESIQDLLSEGKTNTVVGVICEWSLGNGLQEAEKLAILAKAKNAKANVVLQARKAPPIIEAKKSINSGAIGKIISTNFLGCTNYWSQFFYENFLEYAKSINAGINLLTVPVGLDLDAFAFVLGEFKFLNAMVKTQFKDMDVVGTDNDEKNVSVKIFRLDDNENTLPIEDLSTEYDPVAGNLKRFYQNYAKAKNSEHLQPQLNNFDVFTAFEAAVIRHRQIEAILKSSKSGKRETCI</sequence>
<dbReference type="InterPro" id="IPR051317">
    <property type="entry name" value="Gfo/Idh/MocA_oxidoreduct"/>
</dbReference>
<proteinExistence type="predicted"/>
<dbReference type="InterPro" id="IPR036291">
    <property type="entry name" value="NAD(P)-bd_dom_sf"/>
</dbReference>
<name>A0A8H7QZR7_9FUNG</name>
<evidence type="ECO:0000313" key="2">
    <source>
        <dbReference type="EMBL" id="KAG2201633.1"/>
    </source>
</evidence>
<dbReference type="PANTHER" id="PTHR43708">
    <property type="entry name" value="CONSERVED EXPRESSED OXIDOREDUCTASE (EUROFUNG)"/>
    <property type="match status" value="1"/>
</dbReference>
<organism evidence="2 3">
    <name type="scientific">Mucor plumbeus</name>
    <dbReference type="NCBI Taxonomy" id="97098"/>
    <lineage>
        <taxon>Eukaryota</taxon>
        <taxon>Fungi</taxon>
        <taxon>Fungi incertae sedis</taxon>
        <taxon>Mucoromycota</taxon>
        <taxon>Mucoromycotina</taxon>
        <taxon>Mucoromycetes</taxon>
        <taxon>Mucorales</taxon>
        <taxon>Mucorineae</taxon>
        <taxon>Mucoraceae</taxon>
        <taxon>Mucor</taxon>
    </lineage>
</organism>
<protein>
    <recommendedName>
        <fullName evidence="1">Gal80p-like C-terminal domain-containing protein</fullName>
    </recommendedName>
</protein>
<gene>
    <name evidence="2" type="ORF">INT46_005729</name>
</gene>
<dbReference type="Gene3D" id="3.30.360.10">
    <property type="entry name" value="Dihydrodipicolinate Reductase, domain 2"/>
    <property type="match status" value="1"/>
</dbReference>
<keyword evidence="3" id="KW-1185">Reference proteome</keyword>
<comment type="caution">
    <text evidence="2">The sequence shown here is derived from an EMBL/GenBank/DDBJ whole genome shotgun (WGS) entry which is preliminary data.</text>
</comment>
<dbReference type="Gene3D" id="3.40.50.720">
    <property type="entry name" value="NAD(P)-binding Rossmann-like Domain"/>
    <property type="match status" value="1"/>
</dbReference>
<evidence type="ECO:0000259" key="1">
    <source>
        <dbReference type="Pfam" id="PF22685"/>
    </source>
</evidence>
<dbReference type="SUPFAM" id="SSF51735">
    <property type="entry name" value="NAD(P)-binding Rossmann-fold domains"/>
    <property type="match status" value="1"/>
</dbReference>
<dbReference type="InterPro" id="IPR055080">
    <property type="entry name" value="Gal80p-like_C"/>
</dbReference>
<dbReference type="PANTHER" id="PTHR43708:SF1">
    <property type="entry name" value="GALACTOSE_LACTOSE METABOLISM REGULATORY PROTEIN GAL80"/>
    <property type="match status" value="1"/>
</dbReference>
<reference evidence="2" key="1">
    <citation type="submission" date="2020-12" db="EMBL/GenBank/DDBJ databases">
        <title>Metabolic potential, ecology and presence of endohyphal bacteria is reflected in genomic diversity of Mucoromycotina.</title>
        <authorList>
            <person name="Muszewska A."/>
            <person name="Okrasinska A."/>
            <person name="Steczkiewicz K."/>
            <person name="Drgas O."/>
            <person name="Orlowska M."/>
            <person name="Perlinska-Lenart U."/>
            <person name="Aleksandrzak-Piekarczyk T."/>
            <person name="Szatraj K."/>
            <person name="Zielenkiewicz U."/>
            <person name="Pilsyk S."/>
            <person name="Malc E."/>
            <person name="Mieczkowski P."/>
            <person name="Kruszewska J.S."/>
            <person name="Biernat P."/>
            <person name="Pawlowska J."/>
        </authorList>
    </citation>
    <scope>NUCLEOTIDE SEQUENCE</scope>
    <source>
        <strain evidence="2">CBS 226.32</strain>
    </source>
</reference>
<evidence type="ECO:0000313" key="3">
    <source>
        <dbReference type="Proteomes" id="UP000650833"/>
    </source>
</evidence>
<accession>A0A8H7QZR7</accession>
<dbReference type="Pfam" id="PF22685">
    <property type="entry name" value="Gal80p_C-like"/>
    <property type="match status" value="1"/>
</dbReference>
<dbReference type="OrthoDB" id="64915at2759"/>
<dbReference type="AlphaFoldDB" id="A0A8H7QZR7"/>
<feature type="domain" description="Gal80p-like C-terminal" evidence="1">
    <location>
        <begin position="116"/>
        <end position="213"/>
    </location>
</feature>
<dbReference type="Proteomes" id="UP000650833">
    <property type="component" value="Unassembled WGS sequence"/>
</dbReference>
<dbReference type="EMBL" id="JAEPRC010000278">
    <property type="protein sequence ID" value="KAG2201633.1"/>
    <property type="molecule type" value="Genomic_DNA"/>
</dbReference>